<dbReference type="PATRIC" id="fig|56193.3.peg.2747"/>
<name>A0A0M3AU02_9SPHN</name>
<keyword evidence="1 3" id="KW-0378">Hydrolase</keyword>
<dbReference type="GO" id="GO:0016787">
    <property type="term" value="F:hydrolase activity"/>
    <property type="evidence" value="ECO:0007669"/>
    <property type="project" value="UniProtKB-KW"/>
</dbReference>
<dbReference type="GO" id="GO:0016020">
    <property type="term" value="C:membrane"/>
    <property type="evidence" value="ECO:0007669"/>
    <property type="project" value="TreeGrafter"/>
</dbReference>
<keyword evidence="4" id="KW-1185">Reference proteome</keyword>
<evidence type="ECO:0000313" key="3">
    <source>
        <dbReference type="EMBL" id="KKW92024.1"/>
    </source>
</evidence>
<reference evidence="3 4" key="1">
    <citation type="submission" date="2015-04" db="EMBL/GenBank/DDBJ databases">
        <title>Genome sequence of aromatic hydrocarbons-degrading Sphingobium chungbukense DJ77.</title>
        <authorList>
            <person name="Kim Y.-C."/>
            <person name="Chae J.-C."/>
        </authorList>
    </citation>
    <scope>NUCLEOTIDE SEQUENCE [LARGE SCALE GENOMIC DNA]</scope>
    <source>
        <strain evidence="3 4">DJ77</strain>
    </source>
</reference>
<gene>
    <name evidence="3" type="ORF">YP76_13200</name>
</gene>
<organism evidence="3 4">
    <name type="scientific">Sphingobium chungbukense</name>
    <dbReference type="NCBI Taxonomy" id="56193"/>
    <lineage>
        <taxon>Bacteria</taxon>
        <taxon>Pseudomonadati</taxon>
        <taxon>Pseudomonadota</taxon>
        <taxon>Alphaproteobacteria</taxon>
        <taxon>Sphingomonadales</taxon>
        <taxon>Sphingomonadaceae</taxon>
        <taxon>Sphingobium</taxon>
    </lineage>
</organism>
<dbReference type="PANTHER" id="PTHR43798">
    <property type="entry name" value="MONOACYLGLYCEROL LIPASE"/>
    <property type="match status" value="1"/>
</dbReference>
<dbReference type="PRINTS" id="PR00111">
    <property type="entry name" value="ABHYDROLASE"/>
</dbReference>
<dbReference type="AlphaFoldDB" id="A0A0M3AU02"/>
<dbReference type="InterPro" id="IPR050266">
    <property type="entry name" value="AB_hydrolase_sf"/>
</dbReference>
<evidence type="ECO:0000259" key="2">
    <source>
        <dbReference type="Pfam" id="PF00561"/>
    </source>
</evidence>
<dbReference type="STRING" id="56193.YP76_13200"/>
<dbReference type="PANTHER" id="PTHR43798:SF31">
    <property type="entry name" value="AB HYDROLASE SUPERFAMILY PROTEIN YCLE"/>
    <property type="match status" value="1"/>
</dbReference>
<dbReference type="Gene3D" id="3.40.50.1820">
    <property type="entry name" value="alpha/beta hydrolase"/>
    <property type="match status" value="1"/>
</dbReference>
<dbReference type="Pfam" id="PF00561">
    <property type="entry name" value="Abhydrolase_1"/>
    <property type="match status" value="1"/>
</dbReference>
<evidence type="ECO:0000256" key="1">
    <source>
        <dbReference type="ARBA" id="ARBA00022801"/>
    </source>
</evidence>
<comment type="caution">
    <text evidence="3">The sequence shown here is derived from an EMBL/GenBank/DDBJ whole genome shotgun (WGS) entry which is preliminary data.</text>
</comment>
<dbReference type="InterPro" id="IPR000073">
    <property type="entry name" value="AB_hydrolase_1"/>
</dbReference>
<dbReference type="PRINTS" id="PR00412">
    <property type="entry name" value="EPOXHYDRLASE"/>
</dbReference>
<dbReference type="InterPro" id="IPR000639">
    <property type="entry name" value="Epox_hydrolase-like"/>
</dbReference>
<dbReference type="InterPro" id="IPR029058">
    <property type="entry name" value="AB_hydrolase_fold"/>
</dbReference>
<proteinExistence type="predicted"/>
<protein>
    <submittedName>
        <fullName evidence="3">Alpha/beta hydrolase</fullName>
    </submittedName>
</protein>
<accession>A0A0M3AU02</accession>
<dbReference type="EMBL" id="LBIC01000005">
    <property type="protein sequence ID" value="KKW92024.1"/>
    <property type="molecule type" value="Genomic_DNA"/>
</dbReference>
<sequence length="280" mass="31245">MMERARMSDVQSQFVKTLGYSTHYIEMGTGRPLLLVHGGGAGADARGNWEHLCMPLLAHNYRTIAYDMVGFGHTDAPSPDDFAYTPEARVEQLIAFIEALELGPVDIVGNSMGGRTSLAVAIARPDLIGNLVLMGSAGLDRSMGGVLRALTEYDFTFNGMKRIVEALTHDGFPQDDRLIQYRLDLSLQPAQRQAFGATMKILKERGGLWIEDEEIARVKHRTLVVNGKDDKVVPVSMGYRYLELLENSTGFIMPHCGHWAMIEHPDKFAHVVHEFLQNRF</sequence>
<dbReference type="SUPFAM" id="SSF53474">
    <property type="entry name" value="alpha/beta-Hydrolases"/>
    <property type="match status" value="1"/>
</dbReference>
<dbReference type="Proteomes" id="UP000033874">
    <property type="component" value="Unassembled WGS sequence"/>
</dbReference>
<feature type="domain" description="AB hydrolase-1" evidence="2">
    <location>
        <begin position="32"/>
        <end position="265"/>
    </location>
</feature>
<evidence type="ECO:0000313" key="4">
    <source>
        <dbReference type="Proteomes" id="UP000033874"/>
    </source>
</evidence>